<sequence>MTTEIKQISKSVAKITSALTRRLPIKSSTARRLPMLLQAHIISNESDPPIIVSFYDFMNHKNVKSKSWVFLAQCGEKVRDMLCLVHKIEKRRRVIDDNGNLVIT</sequence>
<reference evidence="1 2" key="1">
    <citation type="submission" date="2021-03" db="EMBL/GenBank/DDBJ databases">
        <authorList>
            <person name="King G.J."/>
            <person name="Bancroft I."/>
            <person name="Baten A."/>
            <person name="Bloomfield J."/>
            <person name="Borpatragohain P."/>
            <person name="He Z."/>
            <person name="Irish N."/>
            <person name="Irwin J."/>
            <person name="Liu K."/>
            <person name="Mauleon R.P."/>
            <person name="Moore J."/>
            <person name="Morris R."/>
            <person name="Ostergaard L."/>
            <person name="Wang B."/>
            <person name="Wells R."/>
        </authorList>
    </citation>
    <scope>NUCLEOTIDE SEQUENCE [LARGE SCALE GENOMIC DNA]</scope>
    <source>
        <strain evidence="1">R-o-18</strain>
        <tissue evidence="1">Leaf</tissue>
    </source>
</reference>
<gene>
    <name evidence="1" type="primary">A02g508270.1_BraROA</name>
    <name evidence="1" type="ORF">IGI04_007286</name>
</gene>
<dbReference type="EMBL" id="JADBGQ010000002">
    <property type="protein sequence ID" value="KAG5410967.1"/>
    <property type="molecule type" value="Genomic_DNA"/>
</dbReference>
<proteinExistence type="predicted"/>
<organism evidence="1 2">
    <name type="scientific">Brassica rapa subsp. trilocularis</name>
    <dbReference type="NCBI Taxonomy" id="1813537"/>
    <lineage>
        <taxon>Eukaryota</taxon>
        <taxon>Viridiplantae</taxon>
        <taxon>Streptophyta</taxon>
        <taxon>Embryophyta</taxon>
        <taxon>Tracheophyta</taxon>
        <taxon>Spermatophyta</taxon>
        <taxon>Magnoliopsida</taxon>
        <taxon>eudicotyledons</taxon>
        <taxon>Gunneridae</taxon>
        <taxon>Pentapetalae</taxon>
        <taxon>rosids</taxon>
        <taxon>malvids</taxon>
        <taxon>Brassicales</taxon>
        <taxon>Brassicaceae</taxon>
        <taxon>Brassiceae</taxon>
        <taxon>Brassica</taxon>
    </lineage>
</organism>
<accession>A0ABQ7NJB0</accession>
<protein>
    <submittedName>
        <fullName evidence="1">Uncharacterized protein</fullName>
    </submittedName>
</protein>
<dbReference type="Proteomes" id="UP000823674">
    <property type="component" value="Chromosome A02"/>
</dbReference>
<evidence type="ECO:0000313" key="2">
    <source>
        <dbReference type="Proteomes" id="UP000823674"/>
    </source>
</evidence>
<comment type="caution">
    <text evidence="1">The sequence shown here is derived from an EMBL/GenBank/DDBJ whole genome shotgun (WGS) entry which is preliminary data.</text>
</comment>
<name>A0ABQ7NJB0_BRACM</name>
<evidence type="ECO:0000313" key="1">
    <source>
        <dbReference type="EMBL" id="KAG5410967.1"/>
    </source>
</evidence>
<keyword evidence="2" id="KW-1185">Reference proteome</keyword>